<dbReference type="InterPro" id="IPR020603">
    <property type="entry name" value="MraZ_dom"/>
</dbReference>
<comment type="subunit">
    <text evidence="7">Forms oligomers.</text>
</comment>
<dbReference type="PANTHER" id="PTHR34701:SF1">
    <property type="entry name" value="TRANSCRIPTIONAL REGULATOR MRAZ"/>
    <property type="match status" value="1"/>
</dbReference>
<reference evidence="10 11" key="1">
    <citation type="submission" date="2021-07" db="EMBL/GenBank/DDBJ databases">
        <authorList>
            <person name="So Y."/>
        </authorList>
    </citation>
    <scope>NUCLEOTIDE SEQUENCE [LARGE SCALE GENOMIC DNA]</scope>
    <source>
        <strain evidence="10 11">HJA6</strain>
    </source>
</reference>
<dbReference type="SUPFAM" id="SSF89447">
    <property type="entry name" value="AbrB/MazE/MraZ-like"/>
    <property type="match status" value="1"/>
</dbReference>
<keyword evidence="2 7" id="KW-0963">Cytoplasm</keyword>
<dbReference type="InterPro" id="IPR007159">
    <property type="entry name" value="SpoVT-AbrB_dom"/>
</dbReference>
<comment type="similarity">
    <text evidence="7">Belongs to the MraZ family.</text>
</comment>
<name>A0ABS7AHL2_9PROT</name>
<dbReference type="PROSITE" id="PS51740">
    <property type="entry name" value="SPOVT_ABRB"/>
    <property type="match status" value="2"/>
</dbReference>
<dbReference type="InterPro" id="IPR035644">
    <property type="entry name" value="MraZ_C"/>
</dbReference>
<dbReference type="RefSeq" id="WP_219766661.1">
    <property type="nucleotide sequence ID" value="NZ_JAHYBZ010000014.1"/>
</dbReference>
<dbReference type="InterPro" id="IPR003444">
    <property type="entry name" value="MraZ"/>
</dbReference>
<evidence type="ECO:0000256" key="2">
    <source>
        <dbReference type="ARBA" id="ARBA00022490"/>
    </source>
</evidence>
<evidence type="ECO:0000256" key="1">
    <source>
        <dbReference type="ARBA" id="ARBA00013860"/>
    </source>
</evidence>
<feature type="domain" description="SpoVT-AbrB" evidence="9">
    <location>
        <begin position="7"/>
        <end position="54"/>
    </location>
</feature>
<dbReference type="EMBL" id="JAHYBZ010000014">
    <property type="protein sequence ID" value="MBW6401791.1"/>
    <property type="molecule type" value="Genomic_DNA"/>
</dbReference>
<feature type="domain" description="SpoVT-AbrB" evidence="9">
    <location>
        <begin position="83"/>
        <end position="126"/>
    </location>
</feature>
<dbReference type="Gene3D" id="3.40.1550.20">
    <property type="entry name" value="Transcriptional regulator MraZ domain"/>
    <property type="match status" value="1"/>
</dbReference>
<comment type="subcellular location">
    <subcellularLocation>
        <location evidence="7">Cytoplasm</location>
        <location evidence="7">Nucleoid</location>
    </subcellularLocation>
</comment>
<feature type="region of interest" description="Disordered" evidence="8">
    <location>
        <begin position="133"/>
        <end position="155"/>
    </location>
</feature>
<evidence type="ECO:0000256" key="7">
    <source>
        <dbReference type="HAMAP-Rule" id="MF_01008"/>
    </source>
</evidence>
<keyword evidence="11" id="KW-1185">Reference proteome</keyword>
<keyword evidence="10" id="KW-0132">Cell division</keyword>
<dbReference type="CDD" id="cd16320">
    <property type="entry name" value="MraZ_N"/>
    <property type="match status" value="1"/>
</dbReference>
<gene>
    <name evidence="7" type="primary">mraZ</name>
    <name evidence="10" type="ORF">KPL78_28345</name>
</gene>
<keyword evidence="5 7" id="KW-0238">DNA-binding</keyword>
<dbReference type="HAMAP" id="MF_01008">
    <property type="entry name" value="MraZ"/>
    <property type="match status" value="1"/>
</dbReference>
<dbReference type="PANTHER" id="PTHR34701">
    <property type="entry name" value="TRANSCRIPTIONAL REGULATOR MRAZ"/>
    <property type="match status" value="1"/>
</dbReference>
<evidence type="ECO:0000256" key="8">
    <source>
        <dbReference type="SAM" id="MobiDB-lite"/>
    </source>
</evidence>
<evidence type="ECO:0000313" key="10">
    <source>
        <dbReference type="EMBL" id="MBW6401791.1"/>
    </source>
</evidence>
<comment type="caution">
    <text evidence="10">The sequence shown here is derived from an EMBL/GenBank/DDBJ whole genome shotgun (WGS) entry which is preliminary data.</text>
</comment>
<accession>A0ABS7AHL2</accession>
<dbReference type="InterPro" id="IPR037914">
    <property type="entry name" value="SpoVT-AbrB_sf"/>
</dbReference>
<evidence type="ECO:0000256" key="6">
    <source>
        <dbReference type="ARBA" id="ARBA00023163"/>
    </source>
</evidence>
<evidence type="ECO:0000313" key="11">
    <source>
        <dbReference type="Proteomes" id="UP001196565"/>
    </source>
</evidence>
<evidence type="ECO:0000256" key="3">
    <source>
        <dbReference type="ARBA" id="ARBA00022737"/>
    </source>
</evidence>
<keyword evidence="6 7" id="KW-0804">Transcription</keyword>
<dbReference type="InterPro" id="IPR035642">
    <property type="entry name" value="MraZ_N"/>
</dbReference>
<dbReference type="InterPro" id="IPR038619">
    <property type="entry name" value="MraZ_sf"/>
</dbReference>
<keyword evidence="10" id="KW-0131">Cell cycle</keyword>
<evidence type="ECO:0000259" key="9">
    <source>
        <dbReference type="PROSITE" id="PS51740"/>
    </source>
</evidence>
<evidence type="ECO:0000256" key="5">
    <source>
        <dbReference type="ARBA" id="ARBA00023125"/>
    </source>
</evidence>
<dbReference type="Proteomes" id="UP001196565">
    <property type="component" value="Unassembled WGS sequence"/>
</dbReference>
<proteinExistence type="inferred from homology"/>
<sequence length="155" mass="17172">MTQFLGTHKGKLDKKGRISVPAAFRGSLEEIGTLDIVLVLAFDQPCINVWPKPRFQAMSAQYRRLDYFSAKASTLGSVLFGDAHPARPDADGRIVLPEDLIEEAELGEAISIVGHDEIFQIWNTERHAAFRREQRQRARDEALTLPASAPEGSAS</sequence>
<dbReference type="Pfam" id="PF02381">
    <property type="entry name" value="MraZ"/>
    <property type="match status" value="2"/>
</dbReference>
<evidence type="ECO:0000256" key="4">
    <source>
        <dbReference type="ARBA" id="ARBA00023015"/>
    </source>
</evidence>
<dbReference type="CDD" id="cd16321">
    <property type="entry name" value="MraZ_C"/>
    <property type="match status" value="1"/>
</dbReference>
<organism evidence="10 11">
    <name type="scientific">Roseomonas alba</name>
    <dbReference type="NCBI Taxonomy" id="2846776"/>
    <lineage>
        <taxon>Bacteria</taxon>
        <taxon>Pseudomonadati</taxon>
        <taxon>Pseudomonadota</taxon>
        <taxon>Alphaproteobacteria</taxon>
        <taxon>Acetobacterales</taxon>
        <taxon>Roseomonadaceae</taxon>
        <taxon>Roseomonas</taxon>
    </lineage>
</organism>
<keyword evidence="4 7" id="KW-0805">Transcription regulation</keyword>
<dbReference type="GO" id="GO:0051301">
    <property type="term" value="P:cell division"/>
    <property type="evidence" value="ECO:0007669"/>
    <property type="project" value="UniProtKB-KW"/>
</dbReference>
<protein>
    <recommendedName>
        <fullName evidence="1 7">Transcriptional regulator MraZ</fullName>
    </recommendedName>
</protein>
<feature type="compositionally biased region" description="Basic and acidic residues" evidence="8">
    <location>
        <begin position="133"/>
        <end position="142"/>
    </location>
</feature>
<keyword evidence="3" id="KW-0677">Repeat</keyword>